<dbReference type="SUPFAM" id="SSF63411">
    <property type="entry name" value="LuxS/MPP-like metallohydrolase"/>
    <property type="match status" value="1"/>
</dbReference>
<dbReference type="Pfam" id="PF00675">
    <property type="entry name" value="Peptidase_M16"/>
    <property type="match status" value="1"/>
</dbReference>
<evidence type="ECO:0000256" key="2">
    <source>
        <dbReference type="SAM" id="SignalP"/>
    </source>
</evidence>
<dbReference type="AlphaFoldDB" id="A0A848M2Z9"/>
<gene>
    <name evidence="4" type="ORF">HG543_53875</name>
</gene>
<comment type="similarity">
    <text evidence="1">Belongs to the peptidase M16 family.</text>
</comment>
<evidence type="ECO:0000256" key="1">
    <source>
        <dbReference type="ARBA" id="ARBA00007261"/>
    </source>
</evidence>
<reference evidence="4 5" key="1">
    <citation type="submission" date="2020-04" db="EMBL/GenBank/DDBJ databases">
        <title>Draft genome of Pyxidicoccus fallax type strain.</title>
        <authorList>
            <person name="Whitworth D.E."/>
        </authorList>
    </citation>
    <scope>NUCLEOTIDE SEQUENCE [LARGE SCALE GENOMIC DNA]</scope>
    <source>
        <strain evidence="4 5">DSM 14698</strain>
    </source>
</reference>
<dbReference type="PANTHER" id="PTHR11851">
    <property type="entry name" value="METALLOPROTEASE"/>
    <property type="match status" value="1"/>
</dbReference>
<dbReference type="GO" id="GO:0046872">
    <property type="term" value="F:metal ion binding"/>
    <property type="evidence" value="ECO:0007669"/>
    <property type="project" value="InterPro"/>
</dbReference>
<dbReference type="InterPro" id="IPR050361">
    <property type="entry name" value="MPP/UQCRC_Complex"/>
</dbReference>
<sequence>MSRLGCLLLLSLLTLSVIPGCATRRPPFKPVAFNSALEVYPSGLRLLVQHTPQAPRATVYVSYAAGTVSEPPGKEGLAILVSRLTFVAHRGAGPASRLDSQVLAAGATYDAHVGPEDTGYTFSVPPDRLARLMALQAQRLRDPLEGLTEAEFTSVRDAFAAQLQSWQDRYPVLEELRLLHASLLPGHPYGRMSGATAASVRALTLEDARSFARTHLTPAHTVLVVSGPLPPQEVKFEVARAFAGMTGAGVATRVEPVSAPVLPA</sequence>
<comment type="caution">
    <text evidence="4">The sequence shown here is derived from an EMBL/GenBank/DDBJ whole genome shotgun (WGS) entry which is preliminary data.</text>
</comment>
<evidence type="ECO:0000313" key="5">
    <source>
        <dbReference type="Proteomes" id="UP000518300"/>
    </source>
</evidence>
<dbReference type="InterPro" id="IPR011249">
    <property type="entry name" value="Metalloenz_LuxS/M16"/>
</dbReference>
<feature type="non-terminal residue" evidence="4">
    <location>
        <position position="264"/>
    </location>
</feature>
<dbReference type="Gene3D" id="3.30.830.10">
    <property type="entry name" value="Metalloenzyme, LuxS/M16 peptidase-like"/>
    <property type="match status" value="1"/>
</dbReference>
<dbReference type="RefSeq" id="WP_169352707.1">
    <property type="nucleotide sequence ID" value="NZ_JABBJJ010000736.1"/>
</dbReference>
<feature type="signal peptide" evidence="2">
    <location>
        <begin position="1"/>
        <end position="22"/>
    </location>
</feature>
<proteinExistence type="inferred from homology"/>
<feature type="chain" id="PRO_5032361901" evidence="2">
    <location>
        <begin position="23"/>
        <end position="264"/>
    </location>
</feature>
<keyword evidence="5" id="KW-1185">Reference proteome</keyword>
<evidence type="ECO:0000313" key="4">
    <source>
        <dbReference type="EMBL" id="NMO23684.1"/>
    </source>
</evidence>
<feature type="domain" description="Peptidase M16 N-terminal" evidence="3">
    <location>
        <begin position="46"/>
        <end position="184"/>
    </location>
</feature>
<dbReference type="EMBL" id="JABBJJ010000736">
    <property type="protein sequence ID" value="NMO23684.1"/>
    <property type="molecule type" value="Genomic_DNA"/>
</dbReference>
<name>A0A848M2Z9_9BACT</name>
<keyword evidence="2" id="KW-0732">Signal</keyword>
<dbReference type="PANTHER" id="PTHR11851:SF49">
    <property type="entry name" value="MITOCHONDRIAL-PROCESSING PEPTIDASE SUBUNIT ALPHA"/>
    <property type="match status" value="1"/>
</dbReference>
<protein>
    <submittedName>
        <fullName evidence="4">Insulinase family protein</fullName>
    </submittedName>
</protein>
<dbReference type="InterPro" id="IPR011765">
    <property type="entry name" value="Pept_M16_N"/>
</dbReference>
<evidence type="ECO:0000259" key="3">
    <source>
        <dbReference type="Pfam" id="PF00675"/>
    </source>
</evidence>
<dbReference type="Proteomes" id="UP000518300">
    <property type="component" value="Unassembled WGS sequence"/>
</dbReference>
<organism evidence="4 5">
    <name type="scientific">Pyxidicoccus fallax</name>
    <dbReference type="NCBI Taxonomy" id="394095"/>
    <lineage>
        <taxon>Bacteria</taxon>
        <taxon>Pseudomonadati</taxon>
        <taxon>Myxococcota</taxon>
        <taxon>Myxococcia</taxon>
        <taxon>Myxococcales</taxon>
        <taxon>Cystobacterineae</taxon>
        <taxon>Myxococcaceae</taxon>
        <taxon>Pyxidicoccus</taxon>
    </lineage>
</organism>
<accession>A0A848M2Z9</accession>